<keyword evidence="5" id="KW-1185">Reference proteome</keyword>
<feature type="domain" description="GEVED" evidence="3">
    <location>
        <begin position="621"/>
        <end position="695"/>
    </location>
</feature>
<evidence type="ECO:0000313" key="5">
    <source>
        <dbReference type="Proteomes" id="UP000007463"/>
    </source>
</evidence>
<dbReference type="Gene3D" id="2.60.40.10">
    <property type="entry name" value="Immunoglobulins"/>
    <property type="match status" value="1"/>
</dbReference>
<dbReference type="NCBIfam" id="TIGR04183">
    <property type="entry name" value="Por_Secre_tail"/>
    <property type="match status" value="1"/>
</dbReference>
<evidence type="ECO:0000259" key="3">
    <source>
        <dbReference type="Pfam" id="PF20009"/>
    </source>
</evidence>
<protein>
    <submittedName>
        <fullName evidence="4">Uncharacterized protein</fullName>
    </submittedName>
</protein>
<dbReference type="InterPro" id="IPR026444">
    <property type="entry name" value="Secre_tail"/>
</dbReference>
<evidence type="ECO:0000259" key="2">
    <source>
        <dbReference type="Pfam" id="PF18962"/>
    </source>
</evidence>
<keyword evidence="1" id="KW-0732">Signal</keyword>
<dbReference type="Proteomes" id="UP000007463">
    <property type="component" value="Chromosome"/>
</dbReference>
<feature type="domain" description="GEVED" evidence="3">
    <location>
        <begin position="377"/>
        <end position="452"/>
    </location>
</feature>
<name>F2IKA2_FLUTR</name>
<gene>
    <name evidence="4" type="ordered locus">Fluta_2019</name>
</gene>
<dbReference type="EMBL" id="CP002542">
    <property type="protein sequence ID" value="AEA44005.1"/>
    <property type="molecule type" value="Genomic_DNA"/>
</dbReference>
<evidence type="ECO:0000313" key="4">
    <source>
        <dbReference type="EMBL" id="AEA44005.1"/>
    </source>
</evidence>
<dbReference type="eggNOG" id="COG3291">
    <property type="taxonomic scope" value="Bacteria"/>
</dbReference>
<dbReference type="Pfam" id="PF20009">
    <property type="entry name" value="GEVED"/>
    <property type="match status" value="2"/>
</dbReference>
<dbReference type="Gene3D" id="2.60.120.380">
    <property type="match status" value="1"/>
</dbReference>
<proteinExistence type="predicted"/>
<dbReference type="SUPFAM" id="SSF49265">
    <property type="entry name" value="Fibronectin type III"/>
    <property type="match status" value="1"/>
</dbReference>
<sequence length="1199" mass="125498" precursor="true">MKKNYYLNRMLPLLLFVLTFGYGFSQVQVNVVPSGGTAGNTNGTGADPISDHFESIRYQVVYTAAELTAAGLQPGMPITALAWDVTEAPGTLDNYTVRMGHTAATNSAAHDASPTMVVKNAFAYTPAVGMTDIVFDVNFVWDGVQNILIEICTGPANPYVSPYGGVTVKTGITNGSRHIQDDGAGSQCGEVTTDVNNNKPYVRLTFTTPPCAGTPTAGTAAASVGNACASVPFTVSLTGATLATGITYQWQSSPQGMNTFTNIAGATGTTYTVNNQTAATDYFCIVTCTNGGASDSTNILAVGQNSPSQCYCTPTAGASSTTYYLNNITSTGGITNVAYTAASYSAYSNAYTTASAIQLPGTNLNVSLAVTGGGTHYFHGWVDWNNDGDFSDAGEAVFATTGYVGTPYNSVIPVSAGQAPGDYRVRMASSFIGAVSSPCGPNAYGNFVDFKLVVGTPTACTGTPTTVNITPAGSVNACDGSLVQLNSSYTPVLSNNFTYQWYKDGSPIAGATNSSYTYAATLDANFELAVKCAGSPADSTISNTVSIVVTGPCNAPCTPTAGASSTSYYLSNITTTGAISNFVHTSSSYSAYQDNYSTTSCVQLPGSSVNVSMVASSGTNYFYCWVDWNHDGDFADAGETIWATTTYTGSYNGVIAIPASQMAGDYRVRMSNSWSPTVTSACGPSPYGNFVDFKLVVMQQTACSLPTGLSATASPDSLKLVWNWAQNVHPIQSFKIQYGMTGFPLGSGEIVPANGINFADTVHDASLMGSGVYQVYVQAVCTTDTSAYTGPFTVVMPLTNDLVCNQELLTLGETYTFNNAGPGATVSANESTIAPPATGAQTTTGWVNSTLNGTLWYSFVAPASGSVRINSTAIPYNGQAAVYSATNCADFNTFTLRAANDDAIGGTSLAPNFTVCSLTPGATYYIMYDKFDATSGNFSLKVSPIVLEAGTADSVTNICSGEVLDLATTINLNSYGGTWSSPIPSVNASITDSTFNSNGLAFSTFNFEYRVVDGCAYDSIISQVKIFAPSNAGMDGTIAACKNEPIDLLAGLNGNADLNGQWYDPSNVSMPNSQITTGGFPGQFNYDYISGNGVCPNDTANVVVTVSSTCNWLSIEEMAFLEEVKLYPNPSTGIVFIESTFANGNFNLSVTDINGRTIQSGSEIISGTNTVNLKEVERGVYFFKLSTENAEKVFRVVIQ</sequence>
<dbReference type="InterPro" id="IPR045474">
    <property type="entry name" value="GEVED"/>
</dbReference>
<dbReference type="InterPro" id="IPR036116">
    <property type="entry name" value="FN3_sf"/>
</dbReference>
<dbReference type="AlphaFoldDB" id="F2IKA2"/>
<dbReference type="RefSeq" id="WP_013686775.1">
    <property type="nucleotide sequence ID" value="NC_015321.1"/>
</dbReference>
<dbReference type="KEGG" id="fte:Fluta_2019"/>
<organism evidence="4 5">
    <name type="scientific">Fluviicola taffensis (strain DSM 16823 / NCIMB 13979 / RW262)</name>
    <dbReference type="NCBI Taxonomy" id="755732"/>
    <lineage>
        <taxon>Bacteria</taxon>
        <taxon>Pseudomonadati</taxon>
        <taxon>Bacteroidota</taxon>
        <taxon>Flavobacteriia</taxon>
        <taxon>Flavobacteriales</taxon>
        <taxon>Crocinitomicaceae</taxon>
        <taxon>Fluviicola</taxon>
    </lineage>
</organism>
<reference evidence="5" key="2">
    <citation type="submission" date="2011-02" db="EMBL/GenBank/DDBJ databases">
        <title>The complete genome of Fluviicola taffensis DSM 16823.</title>
        <authorList>
            <consortium name="US DOE Joint Genome Institute (JGI-PGF)"/>
            <person name="Lucas S."/>
            <person name="Copeland A."/>
            <person name="Lapidus A."/>
            <person name="Bruce D."/>
            <person name="Goodwin L."/>
            <person name="Pitluck S."/>
            <person name="Kyrpides N."/>
            <person name="Mavromatis K."/>
            <person name="Ivanova N."/>
            <person name="Mikhailova N."/>
            <person name="Pagani I."/>
            <person name="Chertkov O."/>
            <person name="Detter J.C."/>
            <person name="Han C."/>
            <person name="Tapia R."/>
            <person name="Land M."/>
            <person name="Hauser L."/>
            <person name="Markowitz V."/>
            <person name="Cheng J.-F."/>
            <person name="Hugenholtz P."/>
            <person name="Woyke T."/>
            <person name="Wu D."/>
            <person name="Tindall B."/>
            <person name="Pomrenke H.G."/>
            <person name="Brambilla E."/>
            <person name="Klenk H.-P."/>
            <person name="Eisen J.A."/>
        </authorList>
    </citation>
    <scope>NUCLEOTIDE SEQUENCE [LARGE SCALE GENOMIC DNA]</scope>
    <source>
        <strain evidence="5">DSM 16823 / RW262 / RW262</strain>
    </source>
</reference>
<dbReference type="STRING" id="755732.Fluta_2019"/>
<reference evidence="4 5" key="1">
    <citation type="journal article" date="2011" name="Stand. Genomic Sci.">
        <title>Complete genome sequence of the gliding freshwater bacterium Fluviicola taffensis type strain (RW262).</title>
        <authorList>
            <person name="Woyke T."/>
            <person name="Chertkov O."/>
            <person name="Lapidus A."/>
            <person name="Nolan M."/>
            <person name="Lucas S."/>
            <person name="Del Rio T.G."/>
            <person name="Tice H."/>
            <person name="Cheng J.F."/>
            <person name="Tapia R."/>
            <person name="Han C."/>
            <person name="Goodwin L."/>
            <person name="Pitluck S."/>
            <person name="Liolios K."/>
            <person name="Pagani I."/>
            <person name="Ivanova N."/>
            <person name="Huntemann M."/>
            <person name="Mavromatis K."/>
            <person name="Mikhailova N."/>
            <person name="Pati A."/>
            <person name="Chen A."/>
            <person name="Palaniappan K."/>
            <person name="Land M."/>
            <person name="Hauser L."/>
            <person name="Brambilla E.M."/>
            <person name="Rohde M."/>
            <person name="Mwirichia R."/>
            <person name="Sikorski J."/>
            <person name="Tindall B.J."/>
            <person name="Goker M."/>
            <person name="Bristow J."/>
            <person name="Eisen J.A."/>
            <person name="Markowitz V."/>
            <person name="Hugenholtz P."/>
            <person name="Klenk H.P."/>
            <person name="Kyrpides N.C."/>
        </authorList>
    </citation>
    <scope>NUCLEOTIDE SEQUENCE [LARGE SCALE GENOMIC DNA]</scope>
    <source>
        <strain evidence="5">DSM 16823 / RW262 / RW262</strain>
    </source>
</reference>
<evidence type="ECO:0000256" key="1">
    <source>
        <dbReference type="ARBA" id="ARBA00022729"/>
    </source>
</evidence>
<dbReference type="OrthoDB" id="1113525at2"/>
<dbReference type="Pfam" id="PF18962">
    <property type="entry name" value="Por_Secre_tail"/>
    <property type="match status" value="1"/>
</dbReference>
<dbReference type="Gene3D" id="2.60.40.2700">
    <property type="match status" value="1"/>
</dbReference>
<feature type="domain" description="Secretion system C-terminal sorting" evidence="2">
    <location>
        <begin position="1126"/>
        <end position="1198"/>
    </location>
</feature>
<accession>F2IKA2</accession>
<dbReference type="eggNOG" id="COG3227">
    <property type="taxonomic scope" value="Bacteria"/>
</dbReference>
<dbReference type="InterPro" id="IPR013783">
    <property type="entry name" value="Ig-like_fold"/>
</dbReference>
<dbReference type="HOGENOM" id="CLU_295075_0_0_10"/>